<protein>
    <submittedName>
        <fullName evidence="1">Uncharacterized protein</fullName>
    </submittedName>
</protein>
<sequence>MNNHLSEEEQDKDKEFEMLCKQHNIPEFITILDATIILGVSSKEVRKKCVEKEIKAQQRLENSGKWYIETKQFMNHKNWNVFIEKRRETKEKSIRLAQKMIELLDDDDSYSKN</sequence>
<dbReference type="RefSeq" id="WP_098006864.1">
    <property type="nucleotide sequence ID" value="NZ_NVMX01000153.1"/>
</dbReference>
<dbReference type="EMBL" id="NVMX01000153">
    <property type="protein sequence ID" value="PDZ94607.1"/>
    <property type="molecule type" value="Genomic_DNA"/>
</dbReference>
<comment type="caution">
    <text evidence="1">The sequence shown here is derived from an EMBL/GenBank/DDBJ whole genome shotgun (WGS) entry which is preliminary data.</text>
</comment>
<gene>
    <name evidence="1" type="ORF">CON36_32900</name>
</gene>
<name>A0A9X6XVA0_BACCE</name>
<evidence type="ECO:0000313" key="1">
    <source>
        <dbReference type="EMBL" id="PDZ94607.1"/>
    </source>
</evidence>
<dbReference type="Proteomes" id="UP000219922">
    <property type="component" value="Unassembled WGS sequence"/>
</dbReference>
<evidence type="ECO:0000313" key="2">
    <source>
        <dbReference type="Proteomes" id="UP000219922"/>
    </source>
</evidence>
<accession>A0A9X6XVA0</accession>
<reference evidence="1 2" key="1">
    <citation type="submission" date="2017-09" db="EMBL/GenBank/DDBJ databases">
        <title>Large-scale bioinformatics analysis of Bacillus genomes uncovers conserved roles of natural products in bacterial physiology.</title>
        <authorList>
            <consortium name="Agbiome Team Llc"/>
            <person name="Bleich R.M."/>
            <person name="Grubbs K.J."/>
            <person name="Santa Maria K.C."/>
            <person name="Allen S.E."/>
            <person name="Farag S."/>
            <person name="Shank E.A."/>
            <person name="Bowers A."/>
        </authorList>
    </citation>
    <scope>NUCLEOTIDE SEQUENCE [LARGE SCALE GENOMIC DNA]</scope>
    <source>
        <strain evidence="1 2">AFS092789</strain>
    </source>
</reference>
<dbReference type="AlphaFoldDB" id="A0A9X6XVA0"/>
<proteinExistence type="predicted"/>
<organism evidence="1 2">
    <name type="scientific">Bacillus cereus</name>
    <dbReference type="NCBI Taxonomy" id="1396"/>
    <lineage>
        <taxon>Bacteria</taxon>
        <taxon>Bacillati</taxon>
        <taxon>Bacillota</taxon>
        <taxon>Bacilli</taxon>
        <taxon>Bacillales</taxon>
        <taxon>Bacillaceae</taxon>
        <taxon>Bacillus</taxon>
        <taxon>Bacillus cereus group</taxon>
    </lineage>
</organism>